<gene>
    <name evidence="1" type="ORF">CLV60_108200</name>
</gene>
<name>A0A2P8G043_9BACT</name>
<dbReference type="EMBL" id="PYAS01000008">
    <property type="protein sequence ID" value="PSL27343.1"/>
    <property type="molecule type" value="Genomic_DNA"/>
</dbReference>
<reference evidence="1 2" key="1">
    <citation type="submission" date="2018-03" db="EMBL/GenBank/DDBJ databases">
        <title>Genomic Encyclopedia of Archaeal and Bacterial Type Strains, Phase II (KMG-II): from individual species to whole genera.</title>
        <authorList>
            <person name="Goeker M."/>
        </authorList>
    </citation>
    <scope>NUCLEOTIDE SEQUENCE [LARGE SCALE GENOMIC DNA]</scope>
    <source>
        <strain evidence="1 2">DSM 29057</strain>
    </source>
</reference>
<dbReference type="Proteomes" id="UP000241964">
    <property type="component" value="Unassembled WGS sequence"/>
</dbReference>
<dbReference type="RefSeq" id="WP_106596744.1">
    <property type="nucleotide sequence ID" value="NZ_PYAS01000008.1"/>
</dbReference>
<sequence length="169" mass="19460">MLDIYNYRHFGDVYQFITKQDIVVSVHLSLDGRWFPLNPEIAGVHSFVIKTNKPSIGLDVRLRNTVLDILTNFLRENDAIIVYYCDPFDGKGYKRFLKFNRWFDLINDPSIEKQDGAFTVTDLKVDENGHLTRSELTVYASILLPKTHPDYDAAISLFHSGDMDKTGKL</sequence>
<organism evidence="1 2">
    <name type="scientific">Dyadobacter jiangsuensis</name>
    <dbReference type="NCBI Taxonomy" id="1591085"/>
    <lineage>
        <taxon>Bacteria</taxon>
        <taxon>Pseudomonadati</taxon>
        <taxon>Bacteroidota</taxon>
        <taxon>Cytophagia</taxon>
        <taxon>Cytophagales</taxon>
        <taxon>Spirosomataceae</taxon>
        <taxon>Dyadobacter</taxon>
    </lineage>
</organism>
<proteinExistence type="predicted"/>
<protein>
    <submittedName>
        <fullName evidence="1">Uncharacterized protein</fullName>
    </submittedName>
</protein>
<accession>A0A2P8G043</accession>
<dbReference type="Pfam" id="PF19666">
    <property type="entry name" value="DUF6169"/>
    <property type="match status" value="1"/>
</dbReference>
<keyword evidence="2" id="KW-1185">Reference proteome</keyword>
<evidence type="ECO:0000313" key="1">
    <source>
        <dbReference type="EMBL" id="PSL27343.1"/>
    </source>
</evidence>
<dbReference type="InterPro" id="IPR046167">
    <property type="entry name" value="DUF6169"/>
</dbReference>
<evidence type="ECO:0000313" key="2">
    <source>
        <dbReference type="Proteomes" id="UP000241964"/>
    </source>
</evidence>
<dbReference type="AlphaFoldDB" id="A0A2P8G043"/>
<comment type="caution">
    <text evidence="1">The sequence shown here is derived from an EMBL/GenBank/DDBJ whole genome shotgun (WGS) entry which is preliminary data.</text>
</comment>
<dbReference type="OrthoDB" id="955741at2"/>